<reference evidence="12" key="1">
    <citation type="submission" date="2017-02" db="EMBL/GenBank/DDBJ databases">
        <authorList>
            <person name="Dridi B."/>
        </authorList>
    </citation>
    <scope>NUCLEOTIDE SEQUENCE [LARGE SCALE GENOMIC DNA]</scope>
    <source>
        <strain evidence="12">B Co 03.10</strain>
    </source>
</reference>
<organism evidence="11 12">
    <name type="scientific">Brevibacterium yomogidense</name>
    <dbReference type="NCBI Taxonomy" id="946573"/>
    <lineage>
        <taxon>Bacteria</taxon>
        <taxon>Bacillati</taxon>
        <taxon>Actinomycetota</taxon>
        <taxon>Actinomycetes</taxon>
        <taxon>Micrococcales</taxon>
        <taxon>Brevibacteriaceae</taxon>
        <taxon>Brevibacterium</taxon>
    </lineage>
</organism>
<dbReference type="Pfam" id="PF02537">
    <property type="entry name" value="CRCB"/>
    <property type="match status" value="1"/>
</dbReference>
<dbReference type="GO" id="GO:0140114">
    <property type="term" value="P:cellular detoxification of fluoride"/>
    <property type="evidence" value="ECO:0007669"/>
    <property type="project" value="UniProtKB-UniRule"/>
</dbReference>
<evidence type="ECO:0000256" key="4">
    <source>
        <dbReference type="ARBA" id="ARBA00022989"/>
    </source>
</evidence>
<evidence type="ECO:0000256" key="1">
    <source>
        <dbReference type="ARBA" id="ARBA00004651"/>
    </source>
</evidence>
<feature type="binding site" evidence="10">
    <location>
        <position position="89"/>
    </location>
    <ligand>
        <name>Na(+)</name>
        <dbReference type="ChEBI" id="CHEBI:29101"/>
        <note>structural</note>
    </ligand>
</feature>
<feature type="transmembrane region" description="Helical" evidence="10">
    <location>
        <begin position="44"/>
        <end position="68"/>
    </location>
</feature>
<comment type="similarity">
    <text evidence="7 10">Belongs to the fluoride channel Fluc/FEX (TC 1.A.43) family.</text>
</comment>
<keyword evidence="10" id="KW-0915">Sodium</keyword>
<evidence type="ECO:0000256" key="7">
    <source>
        <dbReference type="ARBA" id="ARBA00035120"/>
    </source>
</evidence>
<comment type="subcellular location">
    <subcellularLocation>
        <location evidence="1 10">Cell membrane</location>
        <topology evidence="1 10">Multi-pass membrane protein</topology>
    </subcellularLocation>
</comment>
<proteinExistence type="inferred from homology"/>
<keyword evidence="5 10" id="KW-0472">Membrane</keyword>
<keyword evidence="10" id="KW-0406">Ion transport</keyword>
<dbReference type="HAMAP" id="MF_00454">
    <property type="entry name" value="FluC"/>
    <property type="match status" value="1"/>
</dbReference>
<keyword evidence="12" id="KW-1185">Reference proteome</keyword>
<dbReference type="Proteomes" id="UP000196581">
    <property type="component" value="Unassembled WGS sequence"/>
</dbReference>
<keyword evidence="2 10" id="KW-1003">Cell membrane</keyword>
<dbReference type="AlphaFoldDB" id="A0A1X6XAX9"/>
<evidence type="ECO:0000256" key="9">
    <source>
        <dbReference type="ARBA" id="ARBA00049940"/>
    </source>
</evidence>
<comment type="catalytic activity">
    <reaction evidence="8">
        <text>fluoride(in) = fluoride(out)</text>
        <dbReference type="Rhea" id="RHEA:76159"/>
        <dbReference type="ChEBI" id="CHEBI:17051"/>
    </reaction>
    <physiologicalReaction direction="left-to-right" evidence="8">
        <dbReference type="Rhea" id="RHEA:76160"/>
    </physiologicalReaction>
</comment>
<keyword evidence="3 10" id="KW-0812">Transmembrane</keyword>
<protein>
    <recommendedName>
        <fullName evidence="10">Fluoride-specific ion channel FluC</fullName>
    </recommendedName>
</protein>
<evidence type="ECO:0000313" key="11">
    <source>
        <dbReference type="EMBL" id="SLM96504.1"/>
    </source>
</evidence>
<comment type="activity regulation">
    <text evidence="10">Na(+) is not transported, but it plays an essential structural role and its presence is essential for fluoride channel function.</text>
</comment>
<keyword evidence="10" id="KW-0479">Metal-binding</keyword>
<feature type="binding site" evidence="10">
    <location>
        <position position="86"/>
    </location>
    <ligand>
        <name>Na(+)</name>
        <dbReference type="ChEBI" id="CHEBI:29101"/>
        <note>structural</note>
    </ligand>
</feature>
<evidence type="ECO:0000256" key="6">
    <source>
        <dbReference type="ARBA" id="ARBA00023303"/>
    </source>
</evidence>
<keyword evidence="10" id="KW-0813">Transport</keyword>
<evidence type="ECO:0000256" key="5">
    <source>
        <dbReference type="ARBA" id="ARBA00023136"/>
    </source>
</evidence>
<evidence type="ECO:0000256" key="8">
    <source>
        <dbReference type="ARBA" id="ARBA00035585"/>
    </source>
</evidence>
<evidence type="ECO:0000313" key="12">
    <source>
        <dbReference type="Proteomes" id="UP000196581"/>
    </source>
</evidence>
<comment type="function">
    <text evidence="9 10">Fluoride-specific ion channel. Important for reducing fluoride concentration in the cell, thus reducing its toxicity.</text>
</comment>
<feature type="transmembrane region" description="Helical" evidence="10">
    <location>
        <begin position="74"/>
        <end position="96"/>
    </location>
</feature>
<dbReference type="GO" id="GO:0046872">
    <property type="term" value="F:metal ion binding"/>
    <property type="evidence" value="ECO:0007669"/>
    <property type="project" value="UniProtKB-KW"/>
</dbReference>
<dbReference type="GO" id="GO:0005886">
    <property type="term" value="C:plasma membrane"/>
    <property type="evidence" value="ECO:0007669"/>
    <property type="project" value="UniProtKB-SubCell"/>
</dbReference>
<keyword evidence="6 10" id="KW-0407">Ion channel</keyword>
<gene>
    <name evidence="10" type="primary">fluC</name>
    <name evidence="10" type="synonym">crcB</name>
    <name evidence="11" type="ORF">FM105_05870</name>
</gene>
<evidence type="ECO:0000256" key="2">
    <source>
        <dbReference type="ARBA" id="ARBA00022475"/>
    </source>
</evidence>
<sequence length="136" mass="13690">MTASLLLLTSLAGGLGAVCRLVLDGAIRPRSTRRSGSPAEQSRTVPWPTITINLAGSLLLGVIVGLTFSSVLPAGWEVIAGSGFLGGFTTFSTACVEAVRLAQAQRWAAAAATAFGVLLAGTAAAGLGLWAGAFFV</sequence>
<feature type="transmembrane region" description="Helical" evidence="10">
    <location>
        <begin position="108"/>
        <end position="135"/>
    </location>
</feature>
<evidence type="ECO:0000256" key="3">
    <source>
        <dbReference type="ARBA" id="ARBA00022692"/>
    </source>
</evidence>
<dbReference type="EMBL" id="FWFF01000008">
    <property type="protein sequence ID" value="SLM96504.1"/>
    <property type="molecule type" value="Genomic_DNA"/>
</dbReference>
<dbReference type="GO" id="GO:0062054">
    <property type="term" value="F:fluoride channel activity"/>
    <property type="evidence" value="ECO:0007669"/>
    <property type="project" value="UniProtKB-UniRule"/>
</dbReference>
<keyword evidence="4 10" id="KW-1133">Transmembrane helix</keyword>
<name>A0A1X6XAX9_9MICO</name>
<accession>A0A1X6XAX9</accession>
<dbReference type="RefSeq" id="WP_087006126.1">
    <property type="nucleotide sequence ID" value="NZ_FWFF01000008.1"/>
</dbReference>
<dbReference type="InterPro" id="IPR003691">
    <property type="entry name" value="FluC"/>
</dbReference>
<feature type="transmembrane region" description="Helical" evidence="10">
    <location>
        <begin position="6"/>
        <end position="23"/>
    </location>
</feature>
<evidence type="ECO:0000256" key="10">
    <source>
        <dbReference type="HAMAP-Rule" id="MF_00454"/>
    </source>
</evidence>